<sequence length="476" mass="52114">MNNIVDIPFKWLLMTMTALLVIFLVLLGFQISDTSTVNARVSEIIQNEGGVNGKSLIDIENYLQSQNSSSVTYRLKTYDNTIYFPNVFQTKYINEGQPVNALITPDLPSGYGLAAYGTEVGYTLNFESTGGFFSILQSLGGKISSLVLPLKNNVVIKSNFHDIHSLDPYFLVFEDNSTVWAQSIKTNKNDNFSWAIDENGNTHVWSTNGTSPINFKDGTLDLANNLLIKTITFDTPVIGTNFSKLFFNDKALTTVDFSNVDSSGVTDMSYMFDGDSALTSLDLSEFDTSMVTNMAFMFYQVSGLQSLDVSHFDTSKVSNMSSMFAGMSSLEKIEINNFDTSNVTNMSSMFASDTTLNELDLSHFNTLNVTDMSYMFAGLTSLVNLDLSSLDTSSLINFEGCFSNTSALVSLSLEDWDFSKVNNLIDSFAYDSSLNNVDLTGATFPAAPLPSNQSSGFSTNISSLAATQLLPITGVK</sequence>
<dbReference type="InterPro" id="IPR011889">
    <property type="entry name" value="Liste_lipo_26"/>
</dbReference>
<feature type="transmembrane region" description="Helical" evidence="1">
    <location>
        <begin position="12"/>
        <end position="31"/>
    </location>
</feature>
<dbReference type="Proteomes" id="UP000562464">
    <property type="component" value="Unassembled WGS sequence"/>
</dbReference>
<keyword evidence="3" id="KW-1185">Reference proteome</keyword>
<protein>
    <submittedName>
        <fullName evidence="2">Surface protein</fullName>
    </submittedName>
</protein>
<dbReference type="AlphaFoldDB" id="A0A841C8R0"/>
<keyword evidence="1" id="KW-1133">Transmembrane helix</keyword>
<accession>A0A841C8R0</accession>
<comment type="caution">
    <text evidence="2">The sequence shown here is derived from an EMBL/GenBank/DDBJ whole genome shotgun (WGS) entry which is preliminary data.</text>
</comment>
<evidence type="ECO:0000313" key="3">
    <source>
        <dbReference type="Proteomes" id="UP000562464"/>
    </source>
</evidence>
<proteinExistence type="predicted"/>
<dbReference type="NCBIfam" id="TIGR02167">
    <property type="entry name" value="Liste_lipo_26"/>
    <property type="match status" value="5"/>
</dbReference>
<organism evidence="2 3">
    <name type="scientific">Lactovum miscens</name>
    <dbReference type="NCBI Taxonomy" id="190387"/>
    <lineage>
        <taxon>Bacteria</taxon>
        <taxon>Bacillati</taxon>
        <taxon>Bacillota</taxon>
        <taxon>Bacilli</taxon>
        <taxon>Lactobacillales</taxon>
        <taxon>Streptococcaceae</taxon>
        <taxon>Lactovum</taxon>
    </lineage>
</organism>
<dbReference type="InterPro" id="IPR032675">
    <property type="entry name" value="LRR_dom_sf"/>
</dbReference>
<dbReference type="SUPFAM" id="SSF52058">
    <property type="entry name" value="L domain-like"/>
    <property type="match status" value="1"/>
</dbReference>
<keyword evidence="1" id="KW-0472">Membrane</keyword>
<dbReference type="EMBL" id="JACHHV010000005">
    <property type="protein sequence ID" value="MBB5887610.1"/>
    <property type="molecule type" value="Genomic_DNA"/>
</dbReference>
<gene>
    <name evidence="2" type="ORF">HNQ37_000482</name>
</gene>
<dbReference type="Pfam" id="PF03382">
    <property type="entry name" value="DUF285"/>
    <property type="match status" value="1"/>
</dbReference>
<reference evidence="2 3" key="1">
    <citation type="submission" date="2020-08" db="EMBL/GenBank/DDBJ databases">
        <title>Genomic Encyclopedia of Type Strains, Phase IV (KMG-IV): sequencing the most valuable type-strain genomes for metagenomic binning, comparative biology and taxonomic classification.</title>
        <authorList>
            <person name="Goeker M."/>
        </authorList>
    </citation>
    <scope>NUCLEOTIDE SEQUENCE [LARGE SCALE GENOMIC DNA]</scope>
    <source>
        <strain evidence="2 3">DSM 14925</strain>
    </source>
</reference>
<name>A0A841C8R0_9LACT</name>
<evidence type="ECO:0000313" key="2">
    <source>
        <dbReference type="EMBL" id="MBB5887610.1"/>
    </source>
</evidence>
<dbReference type="InterPro" id="IPR005046">
    <property type="entry name" value="DUF285"/>
</dbReference>
<evidence type="ECO:0000256" key="1">
    <source>
        <dbReference type="SAM" id="Phobius"/>
    </source>
</evidence>
<keyword evidence="1" id="KW-0812">Transmembrane</keyword>
<dbReference type="Gene3D" id="3.80.10.10">
    <property type="entry name" value="Ribonuclease Inhibitor"/>
    <property type="match status" value="2"/>
</dbReference>
<dbReference type="RefSeq" id="WP_183538965.1">
    <property type="nucleotide sequence ID" value="NZ_JACHHV010000005.1"/>
</dbReference>